<dbReference type="EMBL" id="MU266385">
    <property type="protein sequence ID" value="KAH7926291.1"/>
    <property type="molecule type" value="Genomic_DNA"/>
</dbReference>
<proteinExistence type="predicted"/>
<keyword evidence="2" id="KW-1185">Reference proteome</keyword>
<evidence type="ECO:0000313" key="2">
    <source>
        <dbReference type="Proteomes" id="UP000790709"/>
    </source>
</evidence>
<name>A0ACB8BLD2_9AGAM</name>
<dbReference type="Proteomes" id="UP000790709">
    <property type="component" value="Unassembled WGS sequence"/>
</dbReference>
<evidence type="ECO:0000313" key="1">
    <source>
        <dbReference type="EMBL" id="KAH7926291.1"/>
    </source>
</evidence>
<reference evidence="1" key="1">
    <citation type="journal article" date="2021" name="New Phytol.">
        <title>Evolutionary innovations through gain and loss of genes in the ectomycorrhizal Boletales.</title>
        <authorList>
            <person name="Wu G."/>
            <person name="Miyauchi S."/>
            <person name="Morin E."/>
            <person name="Kuo A."/>
            <person name="Drula E."/>
            <person name="Varga T."/>
            <person name="Kohler A."/>
            <person name="Feng B."/>
            <person name="Cao Y."/>
            <person name="Lipzen A."/>
            <person name="Daum C."/>
            <person name="Hundley H."/>
            <person name="Pangilinan J."/>
            <person name="Johnson J."/>
            <person name="Barry K."/>
            <person name="LaButti K."/>
            <person name="Ng V."/>
            <person name="Ahrendt S."/>
            <person name="Min B."/>
            <person name="Choi I.G."/>
            <person name="Park H."/>
            <person name="Plett J.M."/>
            <person name="Magnuson J."/>
            <person name="Spatafora J.W."/>
            <person name="Nagy L.G."/>
            <person name="Henrissat B."/>
            <person name="Grigoriev I.V."/>
            <person name="Yang Z.L."/>
            <person name="Xu J."/>
            <person name="Martin F.M."/>
        </authorList>
    </citation>
    <scope>NUCLEOTIDE SEQUENCE</scope>
    <source>
        <strain evidence="1">KUC20120723A-06</strain>
    </source>
</reference>
<accession>A0ACB8BLD2</accession>
<sequence length="410" mass="47863">MIHVYPEAILVIALGLLLVFAGAGTRPLRKAGRFFGRGLPDYAQLSGFPAPRPIPSFDIDRAKPRPYRPFRWEYYQTMCTVFSVYKARSPQPYTSVALKKLEPDWWIELESTYRERIAQRTQLYAKHGKVIIDYLPGSEAACKELMEVVIQFLCVRYPNQFEYDDWTGSFTNHILGSRFDTLKVHPLLFLLENVPEDFLITQEDEATGLYVMRAGVSCSAVGWNMSEKIGRPLHQIHGPVPDYKEKMAFSMDRYFSKLPCDKPIQRGSWGFEIGEPLFLQTDEPEWGHRQQQRHDLSLSDIYLRVDWQTLRRLPQSRSIVFNFKALFTPITQFRHEPYIPKLVLKVLTEGKKSIMEYKGTWHIEHKLIPALREWAKEQEDAGLVPKGWKERTLDEDPFYPGWQEHYPSTI</sequence>
<protein>
    <submittedName>
        <fullName evidence="1">Uncharacterized protein</fullName>
    </submittedName>
</protein>
<comment type="caution">
    <text evidence="1">The sequence shown here is derived from an EMBL/GenBank/DDBJ whole genome shotgun (WGS) entry which is preliminary data.</text>
</comment>
<gene>
    <name evidence="1" type="ORF">BV22DRAFT_1128273</name>
</gene>
<organism evidence="1 2">
    <name type="scientific">Leucogyrophana mollusca</name>
    <dbReference type="NCBI Taxonomy" id="85980"/>
    <lineage>
        <taxon>Eukaryota</taxon>
        <taxon>Fungi</taxon>
        <taxon>Dikarya</taxon>
        <taxon>Basidiomycota</taxon>
        <taxon>Agaricomycotina</taxon>
        <taxon>Agaricomycetes</taxon>
        <taxon>Agaricomycetidae</taxon>
        <taxon>Boletales</taxon>
        <taxon>Boletales incertae sedis</taxon>
        <taxon>Leucogyrophana</taxon>
    </lineage>
</organism>